<keyword evidence="2" id="KW-0732">Signal</keyword>
<name>A0A6B0UIZ6_IXORI</name>
<organism evidence="3">
    <name type="scientific">Ixodes ricinus</name>
    <name type="common">Common tick</name>
    <name type="synonym">Acarus ricinus</name>
    <dbReference type="NCBI Taxonomy" id="34613"/>
    <lineage>
        <taxon>Eukaryota</taxon>
        <taxon>Metazoa</taxon>
        <taxon>Ecdysozoa</taxon>
        <taxon>Arthropoda</taxon>
        <taxon>Chelicerata</taxon>
        <taxon>Arachnida</taxon>
        <taxon>Acari</taxon>
        <taxon>Parasitiformes</taxon>
        <taxon>Ixodida</taxon>
        <taxon>Ixodoidea</taxon>
        <taxon>Ixodidae</taxon>
        <taxon>Ixodinae</taxon>
        <taxon>Ixodes</taxon>
    </lineage>
</organism>
<dbReference type="AlphaFoldDB" id="A0A6B0UIZ6"/>
<dbReference type="EMBL" id="GIFC01007545">
    <property type="protein sequence ID" value="MXU89628.1"/>
    <property type="molecule type" value="Transcribed_RNA"/>
</dbReference>
<sequence length="109" mass="12214">MSHFFSLYLQSIIALTLVSSHAPSRCSGDRNAHGPPTCDSPFKAARRPTQGGKKTSGGGSCLIKKNTKTKFQHSFSFLLVDYVVAPPEKHFLFENLRNHFFKQLRNQTC</sequence>
<evidence type="ECO:0000256" key="1">
    <source>
        <dbReference type="SAM" id="MobiDB-lite"/>
    </source>
</evidence>
<accession>A0A6B0UIZ6</accession>
<evidence type="ECO:0000313" key="3">
    <source>
        <dbReference type="EMBL" id="MXU89628.1"/>
    </source>
</evidence>
<feature type="region of interest" description="Disordered" evidence="1">
    <location>
        <begin position="22"/>
        <end position="60"/>
    </location>
</feature>
<evidence type="ECO:0000256" key="2">
    <source>
        <dbReference type="SAM" id="SignalP"/>
    </source>
</evidence>
<protein>
    <submittedName>
        <fullName evidence="3">Putative secreted protein</fullName>
    </submittedName>
</protein>
<proteinExistence type="predicted"/>
<feature type="signal peptide" evidence="2">
    <location>
        <begin position="1"/>
        <end position="28"/>
    </location>
</feature>
<feature type="chain" id="PRO_5025461818" evidence="2">
    <location>
        <begin position="29"/>
        <end position="109"/>
    </location>
</feature>
<reference evidence="3" key="1">
    <citation type="submission" date="2019-12" db="EMBL/GenBank/DDBJ databases">
        <title>An insight into the sialome of adult female Ixodes ricinus ticks feeding for 6 days.</title>
        <authorList>
            <person name="Perner J."/>
            <person name="Ribeiro J.M.C."/>
        </authorList>
    </citation>
    <scope>NUCLEOTIDE SEQUENCE</scope>
    <source>
        <strain evidence="3">Semi-engorged</strain>
        <tissue evidence="3">Salivary glands</tissue>
    </source>
</reference>